<evidence type="ECO:0000313" key="6">
    <source>
        <dbReference type="EMBL" id="MYM67151.1"/>
    </source>
</evidence>
<reference evidence="6 7" key="1">
    <citation type="submission" date="2019-12" db="EMBL/GenBank/DDBJ databases">
        <title>Novel species isolated from a subtropical stream in China.</title>
        <authorList>
            <person name="Lu H."/>
        </authorList>
    </citation>
    <scope>NUCLEOTIDE SEQUENCE [LARGE SCALE GENOMIC DNA]</scope>
    <source>
        <strain evidence="6 7">FT55W</strain>
    </source>
</reference>
<dbReference type="PANTHER" id="PTHR37326:SF1">
    <property type="entry name" value="BLL3975 PROTEIN"/>
    <property type="match status" value="1"/>
</dbReference>
<protein>
    <submittedName>
        <fullName evidence="6">Deacylase</fullName>
    </submittedName>
</protein>
<dbReference type="CDD" id="cd06250">
    <property type="entry name" value="M14_PaAOTO_like"/>
    <property type="match status" value="1"/>
</dbReference>
<evidence type="ECO:0000256" key="3">
    <source>
        <dbReference type="ARBA" id="ARBA00022801"/>
    </source>
</evidence>
<dbReference type="Proteomes" id="UP000450012">
    <property type="component" value="Unassembled WGS sequence"/>
</dbReference>
<dbReference type="GO" id="GO:0016788">
    <property type="term" value="F:hydrolase activity, acting on ester bonds"/>
    <property type="evidence" value="ECO:0007669"/>
    <property type="project" value="InterPro"/>
</dbReference>
<comment type="caution">
    <text evidence="6">The sequence shown here is derived from an EMBL/GenBank/DDBJ whole genome shotgun (WGS) entry which is preliminary data.</text>
</comment>
<evidence type="ECO:0000256" key="4">
    <source>
        <dbReference type="ARBA" id="ARBA00022833"/>
    </source>
</evidence>
<accession>A0A7X4GPC2</accession>
<dbReference type="SUPFAM" id="SSF53187">
    <property type="entry name" value="Zn-dependent exopeptidases"/>
    <property type="match status" value="1"/>
</dbReference>
<dbReference type="InterPro" id="IPR055438">
    <property type="entry name" value="AstE_AspA_cat"/>
</dbReference>
<dbReference type="Gene3D" id="3.40.630.10">
    <property type="entry name" value="Zn peptidases"/>
    <property type="match status" value="1"/>
</dbReference>
<organism evidence="6 7">
    <name type="scientific">Duganella rivi</name>
    <dbReference type="NCBI Taxonomy" id="2666083"/>
    <lineage>
        <taxon>Bacteria</taxon>
        <taxon>Pseudomonadati</taxon>
        <taxon>Pseudomonadota</taxon>
        <taxon>Betaproteobacteria</taxon>
        <taxon>Burkholderiales</taxon>
        <taxon>Oxalobacteraceae</taxon>
        <taxon>Telluria group</taxon>
        <taxon>Duganella</taxon>
    </lineage>
</organism>
<dbReference type="RefSeq" id="WP_161013715.1">
    <property type="nucleotide sequence ID" value="NZ_WWCK01000003.1"/>
</dbReference>
<dbReference type="InterPro" id="IPR053138">
    <property type="entry name" value="N-alpha-Ac-DABA_deacetylase"/>
</dbReference>
<dbReference type="GO" id="GO:0046872">
    <property type="term" value="F:metal ion binding"/>
    <property type="evidence" value="ECO:0007669"/>
    <property type="project" value="UniProtKB-KW"/>
</dbReference>
<keyword evidence="3" id="KW-0378">Hydrolase</keyword>
<comment type="cofactor">
    <cofactor evidence="1">
        <name>Zn(2+)</name>
        <dbReference type="ChEBI" id="CHEBI:29105"/>
    </cofactor>
</comment>
<sequence length="374" mass="40777">MRVQKHPISAPHSSAAYELSSFHFGPAAEKRVYIQASLHADEVPGMLVAQFLRRRLTELENEGRLRAEIVLVPAANPIGLAQAVHGAPFGRFDLRTGVNFNRAYRHVAAELKQTLEGELGDDATANVRTIRRHARAALAAWRPADDAETLKKTLLELAIGSDIVLDLHCDNEAVLHIYSGTPLAAAIAPLSALMESHATLLTTESGGEPFDEACSRVWWELAQHFGERHPIPVACVAATIELRGERDVSERLAERDAEAILRYLALNRMLELEANDENPLPSPLCAATDLEAVQPLLAPQAGVLLYRKELGDRVEAGSVIADLIDPVSGQTTHVRTSVAGVFFARSAYRHVLRGMNIGKVAGRNAFREGKLLSL</sequence>
<evidence type="ECO:0000256" key="1">
    <source>
        <dbReference type="ARBA" id="ARBA00001947"/>
    </source>
</evidence>
<feature type="domain" description="Succinylglutamate desuccinylase/Aspartoacylase catalytic" evidence="5">
    <location>
        <begin position="30"/>
        <end position="265"/>
    </location>
</feature>
<evidence type="ECO:0000256" key="2">
    <source>
        <dbReference type="ARBA" id="ARBA00022723"/>
    </source>
</evidence>
<dbReference type="EMBL" id="WWCK01000003">
    <property type="protein sequence ID" value="MYM67151.1"/>
    <property type="molecule type" value="Genomic_DNA"/>
</dbReference>
<proteinExistence type="predicted"/>
<dbReference type="Pfam" id="PF24827">
    <property type="entry name" value="AstE_AspA_cat"/>
    <property type="match status" value="1"/>
</dbReference>
<gene>
    <name evidence="6" type="ORF">GTP45_09945</name>
</gene>
<dbReference type="AlphaFoldDB" id="A0A7X4GPC2"/>
<dbReference type="PANTHER" id="PTHR37326">
    <property type="entry name" value="BLL3975 PROTEIN"/>
    <property type="match status" value="1"/>
</dbReference>
<name>A0A7X4GPC2_9BURK</name>
<evidence type="ECO:0000313" key="7">
    <source>
        <dbReference type="Proteomes" id="UP000450012"/>
    </source>
</evidence>
<keyword evidence="4" id="KW-0862">Zinc</keyword>
<keyword evidence="2" id="KW-0479">Metal-binding</keyword>
<evidence type="ECO:0000259" key="5">
    <source>
        <dbReference type="Pfam" id="PF24827"/>
    </source>
</evidence>
<keyword evidence="7" id="KW-1185">Reference proteome</keyword>